<dbReference type="AlphaFoldDB" id="A0A0G2EG53"/>
<dbReference type="GO" id="GO:0019863">
    <property type="term" value="F:IgE binding"/>
    <property type="evidence" value="ECO:0007669"/>
    <property type="project" value="InterPro"/>
</dbReference>
<dbReference type="GeneID" id="92012008"/>
<dbReference type="RefSeq" id="XP_066630142.1">
    <property type="nucleotide sequence ID" value="XM_066779338.1"/>
</dbReference>
<reference evidence="1 4" key="3">
    <citation type="submission" date="2024-02" db="EMBL/GenBank/DDBJ databases">
        <title>De novo assembly and annotation of 12 fungi associated with fruit tree decline syndrome in Ontario, Canada.</title>
        <authorList>
            <person name="Sulman M."/>
            <person name="Ellouze W."/>
            <person name="Ilyukhin E."/>
        </authorList>
    </citation>
    <scope>NUCLEOTIDE SEQUENCE [LARGE SCALE GENOMIC DNA]</scope>
    <source>
        <strain evidence="1 4">FDS-637</strain>
    </source>
</reference>
<evidence type="ECO:0000313" key="1">
    <source>
        <dbReference type="EMBL" id="KAL0257113.1"/>
    </source>
</evidence>
<dbReference type="Pfam" id="PF25312">
    <property type="entry name" value="Allergen_Asp_f_4"/>
    <property type="match status" value="1"/>
</dbReference>
<gene>
    <name evidence="1" type="ORF">SLS55_007923</name>
    <name evidence="2" type="ORF">UCDDS831_g04082</name>
</gene>
<comment type="caution">
    <text evidence="2">The sequence shown here is derived from an EMBL/GenBank/DDBJ whole genome shotgun (WGS) entry which is preliminary data.</text>
</comment>
<evidence type="ECO:0000313" key="4">
    <source>
        <dbReference type="Proteomes" id="UP001430584"/>
    </source>
</evidence>
<reference evidence="2 3" key="1">
    <citation type="submission" date="2015-03" db="EMBL/GenBank/DDBJ databases">
        <authorList>
            <person name="Morales-Cruz A."/>
            <person name="Amrine K.C."/>
            <person name="Cantu D."/>
        </authorList>
    </citation>
    <scope>NUCLEOTIDE SEQUENCE [LARGE SCALE GENOMIC DNA]</scope>
    <source>
        <strain evidence="2">DS831</strain>
    </source>
</reference>
<dbReference type="EMBL" id="JAJVCZ030000008">
    <property type="protein sequence ID" value="KAL0257113.1"/>
    <property type="molecule type" value="Genomic_DNA"/>
</dbReference>
<protein>
    <submittedName>
        <fullName evidence="2">Putative candidate effector 5</fullName>
    </submittedName>
</protein>
<organism evidence="2 3">
    <name type="scientific">Diplodia seriata</name>
    <dbReference type="NCBI Taxonomy" id="420778"/>
    <lineage>
        <taxon>Eukaryota</taxon>
        <taxon>Fungi</taxon>
        <taxon>Dikarya</taxon>
        <taxon>Ascomycota</taxon>
        <taxon>Pezizomycotina</taxon>
        <taxon>Dothideomycetes</taxon>
        <taxon>Dothideomycetes incertae sedis</taxon>
        <taxon>Botryosphaeriales</taxon>
        <taxon>Botryosphaeriaceae</taxon>
        <taxon>Diplodia</taxon>
    </lineage>
</organism>
<dbReference type="EMBL" id="LAQI01000081">
    <property type="protein sequence ID" value="KKY21827.1"/>
    <property type="molecule type" value="Genomic_DNA"/>
</dbReference>
<name>A0A0G2EG53_9PEZI</name>
<dbReference type="InterPro" id="IPR038903">
    <property type="entry name" value="Allergen_Asp_f_4"/>
</dbReference>
<sequence length="242" mass="25751">MRFTSMALGALAATGTMASSRSHARLHREHEARSVDDRGLLLDAIHEAKLLALGLIAIGKNALSSADAQVWVGDDGDYTNEYSNQSDEDIVLVVWGPAASWVNTQDPLVTISLPAGTNKTLSFANGASGAWAAVYEDTSLVNGQISETWGEYTFGEWGCVDVSREVNMKGHNMSIDTGNCISDMETCVFQCKDGAESCWQEYELLNCENGSQEGATYGTFDGAPTGGCGNMGSSATVKTILQ</sequence>
<evidence type="ECO:0000313" key="3">
    <source>
        <dbReference type="Proteomes" id="UP000034182"/>
    </source>
</evidence>
<keyword evidence="4" id="KW-1185">Reference proteome</keyword>
<reference evidence="2 3" key="2">
    <citation type="submission" date="2015-05" db="EMBL/GenBank/DDBJ databases">
        <title>Distinctive expansion of gene families associated with plant cell wall degradation and secondary metabolism in the genomes of grapevine trunk pathogens.</title>
        <authorList>
            <person name="Lawrence D.P."/>
            <person name="Travadon R."/>
            <person name="Rolshausen P.E."/>
            <person name="Baumgartner K."/>
        </authorList>
    </citation>
    <scope>NUCLEOTIDE SEQUENCE [LARGE SCALE GENOMIC DNA]</scope>
    <source>
        <strain evidence="2">DS831</strain>
    </source>
</reference>
<dbReference type="Proteomes" id="UP001430584">
    <property type="component" value="Unassembled WGS sequence"/>
</dbReference>
<accession>A0A0G2EG53</accession>
<proteinExistence type="predicted"/>
<evidence type="ECO:0000313" key="2">
    <source>
        <dbReference type="EMBL" id="KKY21827.1"/>
    </source>
</evidence>
<dbReference type="GO" id="GO:0005576">
    <property type="term" value="C:extracellular region"/>
    <property type="evidence" value="ECO:0007669"/>
    <property type="project" value="InterPro"/>
</dbReference>
<dbReference type="Proteomes" id="UP000034182">
    <property type="component" value="Unassembled WGS sequence"/>
</dbReference>